<evidence type="ECO:0000313" key="2">
    <source>
        <dbReference type="Proteomes" id="UP000799118"/>
    </source>
</evidence>
<dbReference type="EMBL" id="ML769917">
    <property type="protein sequence ID" value="KAE9386057.1"/>
    <property type="molecule type" value="Genomic_DNA"/>
</dbReference>
<organism evidence="1 2">
    <name type="scientific">Gymnopus androsaceus JB14</name>
    <dbReference type="NCBI Taxonomy" id="1447944"/>
    <lineage>
        <taxon>Eukaryota</taxon>
        <taxon>Fungi</taxon>
        <taxon>Dikarya</taxon>
        <taxon>Basidiomycota</taxon>
        <taxon>Agaricomycotina</taxon>
        <taxon>Agaricomycetes</taxon>
        <taxon>Agaricomycetidae</taxon>
        <taxon>Agaricales</taxon>
        <taxon>Marasmiineae</taxon>
        <taxon>Omphalotaceae</taxon>
        <taxon>Gymnopus</taxon>
    </lineage>
</organism>
<feature type="non-terminal residue" evidence="1">
    <location>
        <position position="130"/>
    </location>
</feature>
<gene>
    <name evidence="1" type="ORF">BT96DRAFT_747843</name>
</gene>
<dbReference type="OrthoDB" id="3066350at2759"/>
<sequence length="130" mass="14751">PKWIESAVELCAVVGDGNAKWVGLVNIWLALQKKKGFDSEGRLGGSGRPKAIGDWLQRKQPAGFQPLTFEMQSYTGAFQMWWWSLQLEGREDEEGDSWLMLSWPDTVDWSLLKYFGINGIVSIVAGLTWW</sequence>
<reference evidence="1" key="1">
    <citation type="journal article" date="2019" name="Environ. Microbiol.">
        <title>Fungal ecological strategies reflected in gene transcription - a case study of two litter decomposers.</title>
        <authorList>
            <person name="Barbi F."/>
            <person name="Kohler A."/>
            <person name="Barry K."/>
            <person name="Baskaran P."/>
            <person name="Daum C."/>
            <person name="Fauchery L."/>
            <person name="Ihrmark K."/>
            <person name="Kuo A."/>
            <person name="LaButti K."/>
            <person name="Lipzen A."/>
            <person name="Morin E."/>
            <person name="Grigoriev I.V."/>
            <person name="Henrissat B."/>
            <person name="Lindahl B."/>
            <person name="Martin F."/>
        </authorList>
    </citation>
    <scope>NUCLEOTIDE SEQUENCE</scope>
    <source>
        <strain evidence="1">JB14</strain>
    </source>
</reference>
<proteinExistence type="predicted"/>
<keyword evidence="2" id="KW-1185">Reference proteome</keyword>
<dbReference type="AlphaFoldDB" id="A0A6A4GL69"/>
<feature type="non-terminal residue" evidence="1">
    <location>
        <position position="1"/>
    </location>
</feature>
<protein>
    <submittedName>
        <fullName evidence="1">Uncharacterized protein</fullName>
    </submittedName>
</protein>
<name>A0A6A4GL69_9AGAR</name>
<dbReference type="Proteomes" id="UP000799118">
    <property type="component" value="Unassembled WGS sequence"/>
</dbReference>
<evidence type="ECO:0000313" key="1">
    <source>
        <dbReference type="EMBL" id="KAE9386057.1"/>
    </source>
</evidence>
<accession>A0A6A4GL69</accession>